<dbReference type="PANTHER" id="PTHR43685:SF3">
    <property type="entry name" value="SLR2126 PROTEIN"/>
    <property type="match status" value="1"/>
</dbReference>
<sequence>MNLENPKRVGVVITTYNSPDWLANVLIGYEAQTDSDFTVLIADDGSDQQTKAVIEEFKSHGILRLEHHWHEDQGFRKTEILNKVIAATDCDYLIFTDGDCIPRADFIAVHRREATRGYFLSGGYIKLTTPVSELINDEMIRQQSIFDQRWLIDQGQPKSFKLKKLTRSRLLVSVLNRLTPTKATWNGMNSSGWRDDIVSINGFDERMQYGGLDREMGERLFNKGVKSKQIRYSAVCLHLDHPRGYSKPEIWAFNHALRKKVKAENISWTDFGIQKSSVEG</sequence>
<dbReference type="InterPro" id="IPR001173">
    <property type="entry name" value="Glyco_trans_2-like"/>
</dbReference>
<dbReference type="InterPro" id="IPR029044">
    <property type="entry name" value="Nucleotide-diphossugar_trans"/>
</dbReference>
<reference evidence="2 3" key="1">
    <citation type="submission" date="2019-07" db="EMBL/GenBank/DDBJ databases">
        <title>Reinekea sp. strain SSH23 genome sequencing and assembly.</title>
        <authorList>
            <person name="Kim I."/>
        </authorList>
    </citation>
    <scope>NUCLEOTIDE SEQUENCE [LARGE SCALE GENOMIC DNA]</scope>
    <source>
        <strain evidence="2 3">SSH23</strain>
    </source>
</reference>
<dbReference type="AlphaFoldDB" id="A0A5C8Z5L2"/>
<evidence type="ECO:0000313" key="2">
    <source>
        <dbReference type="EMBL" id="TXR52210.1"/>
    </source>
</evidence>
<keyword evidence="3" id="KW-1185">Reference proteome</keyword>
<proteinExistence type="predicted"/>
<dbReference type="Gene3D" id="3.90.550.10">
    <property type="entry name" value="Spore Coat Polysaccharide Biosynthesis Protein SpsA, Chain A"/>
    <property type="match status" value="1"/>
</dbReference>
<protein>
    <submittedName>
        <fullName evidence="2">Glycosyltransferase</fullName>
    </submittedName>
</protein>
<feature type="domain" description="Glycosyltransferase 2-like" evidence="1">
    <location>
        <begin position="11"/>
        <end position="113"/>
    </location>
</feature>
<dbReference type="GO" id="GO:0016740">
    <property type="term" value="F:transferase activity"/>
    <property type="evidence" value="ECO:0007669"/>
    <property type="project" value="UniProtKB-KW"/>
</dbReference>
<dbReference type="Proteomes" id="UP000321764">
    <property type="component" value="Unassembled WGS sequence"/>
</dbReference>
<dbReference type="EMBL" id="VKAD01000002">
    <property type="protein sequence ID" value="TXR52210.1"/>
    <property type="molecule type" value="Genomic_DNA"/>
</dbReference>
<evidence type="ECO:0000259" key="1">
    <source>
        <dbReference type="Pfam" id="PF00535"/>
    </source>
</evidence>
<dbReference type="SUPFAM" id="SSF53448">
    <property type="entry name" value="Nucleotide-diphospho-sugar transferases"/>
    <property type="match status" value="1"/>
</dbReference>
<comment type="caution">
    <text evidence="2">The sequence shown here is derived from an EMBL/GenBank/DDBJ whole genome shotgun (WGS) entry which is preliminary data.</text>
</comment>
<dbReference type="PANTHER" id="PTHR43685">
    <property type="entry name" value="GLYCOSYLTRANSFERASE"/>
    <property type="match status" value="1"/>
</dbReference>
<evidence type="ECO:0000313" key="3">
    <source>
        <dbReference type="Proteomes" id="UP000321764"/>
    </source>
</evidence>
<name>A0A5C8Z5L2_9GAMM</name>
<dbReference type="CDD" id="cd06420">
    <property type="entry name" value="GT2_Chondriotin_Pol_N"/>
    <property type="match status" value="1"/>
</dbReference>
<organism evidence="2 3">
    <name type="scientific">Reinekea thalattae</name>
    <dbReference type="NCBI Taxonomy" id="2593301"/>
    <lineage>
        <taxon>Bacteria</taxon>
        <taxon>Pseudomonadati</taxon>
        <taxon>Pseudomonadota</taxon>
        <taxon>Gammaproteobacteria</taxon>
        <taxon>Oceanospirillales</taxon>
        <taxon>Saccharospirillaceae</taxon>
        <taxon>Reinekea</taxon>
    </lineage>
</organism>
<dbReference type="Pfam" id="PF00535">
    <property type="entry name" value="Glycos_transf_2"/>
    <property type="match status" value="1"/>
</dbReference>
<dbReference type="InterPro" id="IPR050834">
    <property type="entry name" value="Glycosyltransf_2"/>
</dbReference>
<dbReference type="OrthoDB" id="9801954at2"/>
<keyword evidence="2" id="KW-0808">Transferase</keyword>
<accession>A0A5C8Z5L2</accession>
<gene>
    <name evidence="2" type="ORF">FME95_12305</name>
</gene>